<name>A0A8B6FPG7_MYTGA</name>
<reference evidence="2" key="1">
    <citation type="submission" date="2018-11" db="EMBL/GenBank/DDBJ databases">
        <authorList>
            <person name="Alioto T."/>
            <person name="Alioto T."/>
        </authorList>
    </citation>
    <scope>NUCLEOTIDE SEQUENCE</scope>
</reference>
<protein>
    <recommendedName>
        <fullName evidence="4">AAA+ ATPase domain-containing protein</fullName>
    </recommendedName>
</protein>
<evidence type="ECO:0008006" key="4">
    <source>
        <dbReference type="Google" id="ProtNLM"/>
    </source>
</evidence>
<dbReference type="Proteomes" id="UP000596742">
    <property type="component" value="Unassembled WGS sequence"/>
</dbReference>
<gene>
    <name evidence="2" type="ORF">MGAL_10B022255</name>
</gene>
<dbReference type="EMBL" id="UYJE01007261">
    <property type="protein sequence ID" value="VDI53108.1"/>
    <property type="molecule type" value="Genomic_DNA"/>
</dbReference>
<dbReference type="InterPro" id="IPR027417">
    <property type="entry name" value="P-loop_NTPase"/>
</dbReference>
<sequence length="221" mass="25612">MTITMVFSFLPCTSMCVTGQTGSGKTRFVYRLLRHVKDMYADEPPEAILYCYGIHQPLFEEMEKTIPGIVFHEGLPSMETIREFTADRHHRLIVLDDLMHRVVRDVDMELLFTQGCHHRRLSVLFLTQNLFVQGTRSRTIALNTTYLVLMKNVRDVSQIVTLGRQLYPGRWKILMQSFEDATSNPYGYLIVDLAPNSDDIYRLRTQVFPGEDTTVYVPQKL</sequence>
<dbReference type="AlphaFoldDB" id="A0A8B6FPG7"/>
<feature type="chain" id="PRO_5032963279" description="AAA+ ATPase domain-containing protein" evidence="1">
    <location>
        <begin position="20"/>
        <end position="221"/>
    </location>
</feature>
<evidence type="ECO:0000313" key="3">
    <source>
        <dbReference type="Proteomes" id="UP000596742"/>
    </source>
</evidence>
<evidence type="ECO:0000256" key="1">
    <source>
        <dbReference type="SAM" id="SignalP"/>
    </source>
</evidence>
<dbReference type="OrthoDB" id="7692288at2759"/>
<proteinExistence type="predicted"/>
<evidence type="ECO:0000313" key="2">
    <source>
        <dbReference type="EMBL" id="VDI53108.1"/>
    </source>
</evidence>
<accession>A0A8B6FPG7</accession>
<keyword evidence="1" id="KW-0732">Signal</keyword>
<comment type="caution">
    <text evidence="2">The sequence shown here is derived from an EMBL/GenBank/DDBJ whole genome shotgun (WGS) entry which is preliminary data.</text>
</comment>
<feature type="signal peptide" evidence="1">
    <location>
        <begin position="1"/>
        <end position="19"/>
    </location>
</feature>
<dbReference type="SUPFAM" id="SSF52540">
    <property type="entry name" value="P-loop containing nucleoside triphosphate hydrolases"/>
    <property type="match status" value="1"/>
</dbReference>
<keyword evidence="3" id="KW-1185">Reference proteome</keyword>
<organism evidence="2 3">
    <name type="scientific">Mytilus galloprovincialis</name>
    <name type="common">Mediterranean mussel</name>
    <dbReference type="NCBI Taxonomy" id="29158"/>
    <lineage>
        <taxon>Eukaryota</taxon>
        <taxon>Metazoa</taxon>
        <taxon>Spiralia</taxon>
        <taxon>Lophotrochozoa</taxon>
        <taxon>Mollusca</taxon>
        <taxon>Bivalvia</taxon>
        <taxon>Autobranchia</taxon>
        <taxon>Pteriomorphia</taxon>
        <taxon>Mytilida</taxon>
        <taxon>Mytiloidea</taxon>
        <taxon>Mytilidae</taxon>
        <taxon>Mytilinae</taxon>
        <taxon>Mytilus</taxon>
    </lineage>
</organism>